<protein>
    <submittedName>
        <fullName evidence="1">Uncharacterized protein</fullName>
    </submittedName>
</protein>
<proteinExistence type="predicted"/>
<dbReference type="Proteomes" id="UP000030146">
    <property type="component" value="Unassembled WGS sequence"/>
</dbReference>
<sequence length="71" mass="8652">MSAEKYVPERVWLYFYFNEELLCRSLEILLVKKTKLLRQQNIFSSRRKFRAFSIGDKRLSLKESGWFVTKE</sequence>
<evidence type="ECO:0000313" key="2">
    <source>
        <dbReference type="Proteomes" id="UP000030146"/>
    </source>
</evidence>
<dbReference type="EMBL" id="JRAK01000102">
    <property type="protein sequence ID" value="KGN86796.1"/>
    <property type="molecule type" value="Genomic_DNA"/>
</dbReference>
<name>A0A0A2F707_9PORP</name>
<reference evidence="1 2" key="1">
    <citation type="submission" date="2014-08" db="EMBL/GenBank/DDBJ databases">
        <title>Porphyromonas gulae strain:COT-052_OH3439 Genome sequencing.</title>
        <authorList>
            <person name="Wallis C."/>
            <person name="Deusch O."/>
            <person name="O'Flynn C."/>
            <person name="Davis I."/>
            <person name="Jospin G."/>
            <person name="Darling A.E."/>
            <person name="Coil D.A."/>
            <person name="Alexiev A."/>
            <person name="Horsfall A."/>
            <person name="Kirkwood N."/>
            <person name="Harris S."/>
            <person name="Eisen J.A."/>
        </authorList>
    </citation>
    <scope>NUCLEOTIDE SEQUENCE [LARGE SCALE GENOMIC DNA]</scope>
    <source>
        <strain evidence="2">COT-052 OH3439</strain>
    </source>
</reference>
<accession>A0A0A2F707</accession>
<dbReference type="AlphaFoldDB" id="A0A0A2F707"/>
<gene>
    <name evidence="1" type="ORF">HR15_07575</name>
</gene>
<keyword evidence="2" id="KW-1185">Reference proteome</keyword>
<evidence type="ECO:0000313" key="1">
    <source>
        <dbReference type="EMBL" id="KGN86796.1"/>
    </source>
</evidence>
<organism evidence="1 2">
    <name type="scientific">Porphyromonas gulae</name>
    <dbReference type="NCBI Taxonomy" id="111105"/>
    <lineage>
        <taxon>Bacteria</taxon>
        <taxon>Pseudomonadati</taxon>
        <taxon>Bacteroidota</taxon>
        <taxon>Bacteroidia</taxon>
        <taxon>Bacteroidales</taxon>
        <taxon>Porphyromonadaceae</taxon>
        <taxon>Porphyromonas</taxon>
    </lineage>
</organism>
<comment type="caution">
    <text evidence="1">The sequence shown here is derived from an EMBL/GenBank/DDBJ whole genome shotgun (WGS) entry which is preliminary data.</text>
</comment>